<dbReference type="GO" id="GO:0051604">
    <property type="term" value="P:protein maturation"/>
    <property type="evidence" value="ECO:0007669"/>
    <property type="project" value="TreeGrafter"/>
</dbReference>
<protein>
    <submittedName>
        <fullName evidence="4">Hydrogenase formation protein HypD</fullName>
    </submittedName>
</protein>
<dbReference type="GO" id="GO:0051539">
    <property type="term" value="F:4 iron, 4 sulfur cluster binding"/>
    <property type="evidence" value="ECO:0007669"/>
    <property type="project" value="TreeGrafter"/>
</dbReference>
<proteinExistence type="inferred from homology"/>
<dbReference type="PANTHER" id="PTHR30149:SF0">
    <property type="entry name" value="HYDROGENASE MATURATION FACTOR HYPD"/>
    <property type="match status" value="1"/>
</dbReference>
<dbReference type="InterPro" id="IPR042244">
    <property type="entry name" value="HypD_2_sf"/>
</dbReference>
<dbReference type="AlphaFoldDB" id="A0A7V4LD01"/>
<name>A0A7V4LD01_9BACT</name>
<dbReference type="EMBL" id="DSXI01000407">
    <property type="protein sequence ID" value="HGS05461.1"/>
    <property type="molecule type" value="Genomic_DNA"/>
</dbReference>
<dbReference type="GO" id="GO:0005506">
    <property type="term" value="F:iron ion binding"/>
    <property type="evidence" value="ECO:0007669"/>
    <property type="project" value="TreeGrafter"/>
</dbReference>
<evidence type="ECO:0000256" key="1">
    <source>
        <dbReference type="ARBA" id="ARBA00007888"/>
    </source>
</evidence>
<accession>A0A7V4LD01</accession>
<dbReference type="NCBIfam" id="TIGR00075">
    <property type="entry name" value="hypD"/>
    <property type="match status" value="1"/>
</dbReference>
<dbReference type="PIRSF" id="PIRSF005622">
    <property type="entry name" value="Hydrgn_mat_hypD"/>
    <property type="match status" value="1"/>
</dbReference>
<evidence type="ECO:0000256" key="3">
    <source>
        <dbReference type="ARBA" id="ARBA00023004"/>
    </source>
</evidence>
<gene>
    <name evidence="4" type="primary">hypD</name>
    <name evidence="4" type="ORF">ENT08_06955</name>
</gene>
<comment type="caution">
    <text evidence="4">The sequence shown here is derived from an EMBL/GenBank/DDBJ whole genome shotgun (WGS) entry which is preliminary data.</text>
</comment>
<sequence length="363" mass="38892">MKFSEEFRDLELVQDFSRSLRALAGAPATLMEVCGTHTMAAARFGLKSLLPPGVRLVSGPGCPVCVTAQEDIDAFLALGALPRVVLATFGDMVRVPGSSTSLERERARGVQVRVVYAPLDAVHLAQEHPDQEVIFFGVGFETTMPATAVALKEAARRGVENFSVFSVHKTMPGALRSLLGSGQVQIDGLLLPGHVTTIIGPEAFDFIPREFHLPCAVTGFEPLDILQGISALLEMRRGGVFRVENAYRRAVPPSANPRARALLAEVFDPVDARWRGLGIIPGSGAGLREEFSRYDARRRFAEVVAAVPPAPPSSCRCGEVLRGALSPQDCPLFTTACSPPHPVGPCMVSSEGACAAAYRYERG</sequence>
<dbReference type="Gene3D" id="3.40.50.11740">
    <property type="entry name" value="HypD, alpha/beta domain 2"/>
    <property type="match status" value="2"/>
</dbReference>
<dbReference type="Pfam" id="PF01924">
    <property type="entry name" value="HypD"/>
    <property type="match status" value="1"/>
</dbReference>
<evidence type="ECO:0000256" key="2">
    <source>
        <dbReference type="ARBA" id="ARBA00022723"/>
    </source>
</evidence>
<dbReference type="GO" id="GO:0070025">
    <property type="term" value="F:carbon monoxide binding"/>
    <property type="evidence" value="ECO:0007669"/>
    <property type="project" value="TreeGrafter"/>
</dbReference>
<organism evidence="4">
    <name type="scientific">Desulfobacca acetoxidans</name>
    <dbReference type="NCBI Taxonomy" id="60893"/>
    <lineage>
        <taxon>Bacteria</taxon>
        <taxon>Pseudomonadati</taxon>
        <taxon>Thermodesulfobacteriota</taxon>
        <taxon>Desulfobaccia</taxon>
        <taxon>Desulfobaccales</taxon>
        <taxon>Desulfobaccaceae</taxon>
        <taxon>Desulfobacca</taxon>
    </lineage>
</organism>
<reference evidence="4" key="1">
    <citation type="journal article" date="2020" name="mSystems">
        <title>Genome- and Community-Level Interaction Insights into Carbon Utilization and Element Cycling Functions of Hydrothermarchaeota in Hydrothermal Sediment.</title>
        <authorList>
            <person name="Zhou Z."/>
            <person name="Liu Y."/>
            <person name="Xu W."/>
            <person name="Pan J."/>
            <person name="Luo Z.H."/>
            <person name="Li M."/>
        </authorList>
    </citation>
    <scope>NUCLEOTIDE SEQUENCE [LARGE SCALE GENOMIC DNA]</scope>
    <source>
        <strain evidence="4">SpSt-548</strain>
    </source>
</reference>
<dbReference type="PANTHER" id="PTHR30149">
    <property type="entry name" value="HYDROGENASE PROTEIN ASSEMBLY PROTEIN HYPD"/>
    <property type="match status" value="1"/>
</dbReference>
<keyword evidence="2" id="KW-0479">Metal-binding</keyword>
<dbReference type="InterPro" id="IPR042243">
    <property type="entry name" value="HypD_1"/>
</dbReference>
<dbReference type="Gene3D" id="6.10.20.100">
    <property type="match status" value="1"/>
</dbReference>
<keyword evidence="3" id="KW-0408">Iron</keyword>
<evidence type="ECO:0000313" key="4">
    <source>
        <dbReference type="EMBL" id="HGS05461.1"/>
    </source>
</evidence>
<dbReference type="InterPro" id="IPR002780">
    <property type="entry name" value="Hyd_form_HypD"/>
</dbReference>
<comment type="similarity">
    <text evidence="1">Belongs to the HypD family.</text>
</comment>